<organism evidence="4 5">
    <name type="scientific">[Clostridium] leptum DSM 753</name>
    <dbReference type="NCBI Taxonomy" id="428125"/>
    <lineage>
        <taxon>Bacteria</taxon>
        <taxon>Bacillati</taxon>
        <taxon>Bacillota</taxon>
        <taxon>Clostridia</taxon>
        <taxon>Eubacteriales</taxon>
        <taxon>Oscillospiraceae</taxon>
        <taxon>Oscillospiraceae incertae sedis</taxon>
    </lineage>
</organism>
<dbReference type="InterPro" id="IPR029061">
    <property type="entry name" value="THDP-binding"/>
</dbReference>
<protein>
    <submittedName>
        <fullName evidence="4">3-methyl-2-oxobutanoate dehydrogenase subunit VorB</fullName>
        <ecNumber evidence="4">1.2.7.7</ecNumber>
    </submittedName>
</protein>
<dbReference type="SUPFAM" id="SSF52922">
    <property type="entry name" value="TK C-terminal domain-like"/>
    <property type="match status" value="1"/>
</dbReference>
<dbReference type="Gene3D" id="3.40.50.970">
    <property type="match status" value="1"/>
</dbReference>
<proteinExistence type="predicted"/>
<dbReference type="SUPFAM" id="SSF52518">
    <property type="entry name" value="Thiamin diphosphate-binding fold (THDP-binding)"/>
    <property type="match status" value="1"/>
</dbReference>
<dbReference type="CDD" id="cd07034">
    <property type="entry name" value="TPP_PYR_PFOR_IOR-alpha_like"/>
    <property type="match status" value="1"/>
</dbReference>
<dbReference type="Pfam" id="PF01855">
    <property type="entry name" value="POR_N"/>
    <property type="match status" value="1"/>
</dbReference>
<dbReference type="Proteomes" id="UP000220611">
    <property type="component" value="Unassembled WGS sequence"/>
</dbReference>
<dbReference type="GO" id="GO:0043807">
    <property type="term" value="F:3-methyl-2-oxobutanoate dehydrogenase (ferredoxin) activity"/>
    <property type="evidence" value="ECO:0007669"/>
    <property type="project" value="UniProtKB-EC"/>
</dbReference>
<dbReference type="PANTHER" id="PTHR43088">
    <property type="entry name" value="SUBUNIT OF PYRUVATE:FLAVODOXIN OXIDOREDUCTASE-RELATED"/>
    <property type="match status" value="1"/>
</dbReference>
<evidence type="ECO:0000313" key="5">
    <source>
        <dbReference type="Proteomes" id="UP000220611"/>
    </source>
</evidence>
<keyword evidence="5" id="KW-1185">Reference proteome</keyword>
<feature type="domain" description="Pyruvate:ferredoxin oxidoreductase core" evidence="3">
    <location>
        <begin position="248"/>
        <end position="342"/>
    </location>
</feature>
<keyword evidence="1 4" id="KW-0560">Oxidoreductase</keyword>
<gene>
    <name evidence="4" type="ORF">CH238_02130</name>
</gene>
<evidence type="ECO:0000313" key="4">
    <source>
        <dbReference type="EMBL" id="PEQ25814.1"/>
    </source>
</evidence>
<dbReference type="InterPro" id="IPR009014">
    <property type="entry name" value="Transketo_C/PFOR_II"/>
</dbReference>
<dbReference type="InterPro" id="IPR052368">
    <property type="entry name" value="2-oxoacid_oxidoreductase"/>
</dbReference>
<dbReference type="InterPro" id="IPR033412">
    <property type="entry name" value="PFOR_II"/>
</dbReference>
<dbReference type="OrthoDB" id="9794954at2"/>
<dbReference type="AlphaFoldDB" id="A0A855A7K2"/>
<dbReference type="PANTHER" id="PTHR43088:SF1">
    <property type="entry name" value="SUBUNIT OF PYRUVATE:FLAVODOXIN OXIDOREDUCTASE"/>
    <property type="match status" value="1"/>
</dbReference>
<name>A0A855A7K2_9FIRM</name>
<dbReference type="EC" id="1.2.7.7" evidence="4"/>
<evidence type="ECO:0000256" key="1">
    <source>
        <dbReference type="ARBA" id="ARBA00023002"/>
    </source>
</evidence>
<feature type="domain" description="Pyruvate flavodoxin/ferredoxin oxidoreductase pyrimidine binding" evidence="2">
    <location>
        <begin position="15"/>
        <end position="220"/>
    </location>
</feature>
<dbReference type="Gene3D" id="3.40.50.920">
    <property type="match status" value="1"/>
</dbReference>
<evidence type="ECO:0000259" key="2">
    <source>
        <dbReference type="Pfam" id="PF01855"/>
    </source>
</evidence>
<accession>A0A855A7K2</accession>
<evidence type="ECO:0000259" key="3">
    <source>
        <dbReference type="Pfam" id="PF17147"/>
    </source>
</evidence>
<dbReference type="EMBL" id="NOXF01000001">
    <property type="protein sequence ID" value="PEQ25814.1"/>
    <property type="molecule type" value="Genomic_DNA"/>
</dbReference>
<dbReference type="NCBIfam" id="NF005507">
    <property type="entry name" value="PRK07119.1"/>
    <property type="match status" value="1"/>
</dbReference>
<comment type="caution">
    <text evidence="4">The sequence shown here is derived from an EMBL/GenBank/DDBJ whole genome shotgun (WGS) entry which is preliminary data.</text>
</comment>
<sequence>MSERVLMKGNEALAEAAIRAGCRHFFGYPITPQTELAAYMSKKMPKIGGTYLQAESEIAAINMVLGASSAGVRAMTSSSSPGISLKTEGISYIAGSDVPALIINVQRGGPGLGGIQPSQADYWQATKATGHGDFQILVFAPSTVQEMVDFVSLAFDLGDKYRMPAMILADGMLGQMMEPVEFKDQGENAKIDKPWALTGHQFKRPHNVVNSLYLKPADLERLVKERFERYETIKKTEQRAEEYLVDDADIVVVAYGASSRVARSAVNAARAEGIKAGLIRPITLWPFPTDALQRAAQHVKKFLAVEMSMGQMVDDVRLAIHDQKPVEFYGRTGGMIPTPAEVLGAVKKAGGVL</sequence>
<reference evidence="4 5" key="1">
    <citation type="submission" date="2017-07" db="EMBL/GenBank/DDBJ databases">
        <title>Prevalence of linear plasmids in Cutibacterium (Propionibacterium) acnes isolates obtained from prostatic tissue.</title>
        <authorList>
            <person name="Davidsson S."/>
            <person name="Carlsson J."/>
            <person name="Molling P."/>
            <person name="Andren O."/>
            <person name="Andersson S.-O."/>
            <person name="Brzuszkiewicz E."/>
            <person name="Poehlein A."/>
            <person name="Al-Zeer M."/>
            <person name="Brinkmann V."/>
            <person name="Scavenius C."/>
            <person name="Nazipi S."/>
            <person name="Soderquist B."/>
            <person name="Bruggemann H."/>
        </authorList>
    </citation>
    <scope>NUCLEOTIDE SEQUENCE [LARGE SCALE GENOMIC DNA]</scope>
    <source>
        <strain evidence="4 5">DSM 753</strain>
    </source>
</reference>
<dbReference type="Pfam" id="PF17147">
    <property type="entry name" value="PFOR_II"/>
    <property type="match status" value="1"/>
</dbReference>
<dbReference type="InterPro" id="IPR002880">
    <property type="entry name" value="Pyrv_Fd/Flavodoxin_OxRdtase_N"/>
</dbReference>